<keyword evidence="4" id="KW-1185">Reference proteome</keyword>
<dbReference type="RefSeq" id="WP_183338544.1">
    <property type="nucleotide sequence ID" value="NZ_JACHZG010000001.1"/>
</dbReference>
<feature type="transmembrane region" description="Helical" evidence="2">
    <location>
        <begin position="77"/>
        <end position="97"/>
    </location>
</feature>
<feature type="compositionally biased region" description="Pro residues" evidence="1">
    <location>
        <begin position="28"/>
        <end position="41"/>
    </location>
</feature>
<dbReference type="Proteomes" id="UP000565572">
    <property type="component" value="Unassembled WGS sequence"/>
</dbReference>
<keyword evidence="2" id="KW-0812">Transmembrane</keyword>
<keyword evidence="2" id="KW-0472">Membrane</keyword>
<feature type="transmembrane region" description="Helical" evidence="2">
    <location>
        <begin position="185"/>
        <end position="205"/>
    </location>
</feature>
<dbReference type="EMBL" id="JACHZG010000001">
    <property type="protein sequence ID" value="MBB3327364.1"/>
    <property type="molecule type" value="Genomic_DNA"/>
</dbReference>
<evidence type="ECO:0000256" key="2">
    <source>
        <dbReference type="SAM" id="Phobius"/>
    </source>
</evidence>
<evidence type="ECO:0000313" key="3">
    <source>
        <dbReference type="EMBL" id="MBB3327364.1"/>
    </source>
</evidence>
<accession>A0A7W5P7A5</accession>
<feature type="transmembrane region" description="Helical" evidence="2">
    <location>
        <begin position="225"/>
        <end position="247"/>
    </location>
</feature>
<reference evidence="3 4" key="1">
    <citation type="submission" date="2020-08" db="EMBL/GenBank/DDBJ databases">
        <title>Sequencing the genomes of 1000 actinobacteria strains.</title>
        <authorList>
            <person name="Klenk H.-P."/>
        </authorList>
    </citation>
    <scope>NUCLEOTIDE SEQUENCE [LARGE SCALE GENOMIC DNA]</scope>
    <source>
        <strain evidence="3 4">DSM 11053</strain>
    </source>
</reference>
<organism evidence="3 4">
    <name type="scientific">Microlunatus antarcticus</name>
    <dbReference type="NCBI Taxonomy" id="53388"/>
    <lineage>
        <taxon>Bacteria</taxon>
        <taxon>Bacillati</taxon>
        <taxon>Actinomycetota</taxon>
        <taxon>Actinomycetes</taxon>
        <taxon>Propionibacteriales</taxon>
        <taxon>Propionibacteriaceae</taxon>
        <taxon>Microlunatus</taxon>
    </lineage>
</organism>
<feature type="transmembrane region" description="Helical" evidence="2">
    <location>
        <begin position="48"/>
        <end position="71"/>
    </location>
</feature>
<proteinExistence type="predicted"/>
<feature type="region of interest" description="Disordered" evidence="1">
    <location>
        <begin position="1"/>
        <end position="41"/>
    </location>
</feature>
<comment type="caution">
    <text evidence="3">The sequence shown here is derived from an EMBL/GenBank/DDBJ whole genome shotgun (WGS) entry which is preliminary data.</text>
</comment>
<name>A0A7W5P7A5_9ACTN</name>
<dbReference type="AlphaFoldDB" id="A0A7W5P7A5"/>
<evidence type="ECO:0000256" key="1">
    <source>
        <dbReference type="SAM" id="MobiDB-lite"/>
    </source>
</evidence>
<dbReference type="Pfam" id="PF20108">
    <property type="entry name" value="DUF6498"/>
    <property type="match status" value="1"/>
</dbReference>
<keyword evidence="2" id="KW-1133">Transmembrane helix</keyword>
<feature type="transmembrane region" description="Helical" evidence="2">
    <location>
        <begin position="138"/>
        <end position="156"/>
    </location>
</feature>
<feature type="transmembrane region" description="Helical" evidence="2">
    <location>
        <begin position="109"/>
        <end position="132"/>
    </location>
</feature>
<protein>
    <submittedName>
        <fullName evidence="3">Uncharacterized protein</fullName>
    </submittedName>
</protein>
<dbReference type="InterPro" id="IPR045466">
    <property type="entry name" value="DUF6498"/>
</dbReference>
<sequence>MPPDQRPSYPRTPAYGEGFPSGGAGPRPGSPAPRPSAPTGPPVEPRGVWLALGLSVAVNLLTLVGVLALGWPAGNVFLLFWCEDVVLGLITLVRVGTAEVDPSRRVQTALFFCVHYGIFCSVHLGFTLVVAWRLGWDLGVLALGVPVVLVVLRYAVELVRTWFGPEGLRARTTPRQAMFAPYPRIVVLQVGVIVAFLLLMASFFAGLPDSPVASYGRVVGTLPDWLGRPAVLAVVVLLLVKTLVDLLTTRRALRAR</sequence>
<evidence type="ECO:0000313" key="4">
    <source>
        <dbReference type="Proteomes" id="UP000565572"/>
    </source>
</evidence>
<gene>
    <name evidence="3" type="ORF">FHX39_002308</name>
</gene>